<comment type="subcellular location">
    <subcellularLocation>
        <location evidence="1 7">Nucleus</location>
    </subcellularLocation>
</comment>
<comment type="function">
    <text evidence="7">Component of the Mediator complex, a coactivator involved in the regulated transcription of nearly all RNA polymerase II-dependent genes. Mediator functions as a bridge to convey information from gene-specific regulatory proteins to the basal RNA polymerase II transcription machinery. Mediator is recruited to promoters by direct interactions with regulatory proteins and serves as a scaffold for the assembly of a functional preinitiation complex with RNA polymerase II and the general transcription factors.</text>
</comment>
<evidence type="ECO:0000256" key="1">
    <source>
        <dbReference type="ARBA" id="ARBA00004123"/>
    </source>
</evidence>
<keyword evidence="10" id="KW-1185">Reference proteome</keyword>
<dbReference type="GO" id="GO:0003712">
    <property type="term" value="F:transcription coregulator activity"/>
    <property type="evidence" value="ECO:0007669"/>
    <property type="project" value="InterPro"/>
</dbReference>
<keyword evidence="5 7" id="KW-0804">Transcription</keyword>
<comment type="caution">
    <text evidence="9">The sequence shown here is derived from an EMBL/GenBank/DDBJ whole genome shotgun (WGS) entry which is preliminary data.</text>
</comment>
<evidence type="ECO:0000256" key="5">
    <source>
        <dbReference type="ARBA" id="ARBA00023163"/>
    </source>
</evidence>
<evidence type="ECO:0000256" key="8">
    <source>
        <dbReference type="SAM" id="MobiDB-lite"/>
    </source>
</evidence>
<evidence type="ECO:0000256" key="7">
    <source>
        <dbReference type="RuleBase" id="RU364129"/>
    </source>
</evidence>
<dbReference type="EMBL" id="CAJNIZ010042677">
    <property type="protein sequence ID" value="CAE7631734.1"/>
    <property type="molecule type" value="Genomic_DNA"/>
</dbReference>
<comment type="subunit">
    <text evidence="7">Component of the Mediator complex.</text>
</comment>
<keyword evidence="6 7" id="KW-0539">Nucleus</keyword>
<dbReference type="PANTHER" id="PTHR13186">
    <property type="entry name" value="MEDIATOR OF RNA POLYMERASE II TRANSCRIPTION SUBUNIT 31"/>
    <property type="match status" value="1"/>
</dbReference>
<sequence>MLLVEELCRSRRFVEELEFVLCLASPSYVMWLASQGFLGDSGFARFLEYLRYWRRPQYVRYITYPASLAMLDLLCDPAARGRLQRTDAESFLSSNLLHAWGKVKEVRVGPPAPDLASAEADAVPIGEPVEPAPKSPTADSSITEGIFSNAGSTGGPAKADAKAWLRKTLERRAETRARPRPRTISEEAEAVARPLLLQFTGSVEKMEHTVKKRKQTWQDPPDGFKGDLVEVSLRNRPQIDKQTAEVPCLSGAKPRTA</sequence>
<evidence type="ECO:0000256" key="3">
    <source>
        <dbReference type="ARBA" id="ARBA00023015"/>
    </source>
</evidence>
<accession>A0A812VCC7</accession>
<proteinExistence type="inferred from homology"/>
<evidence type="ECO:0000256" key="6">
    <source>
        <dbReference type="ARBA" id="ARBA00023242"/>
    </source>
</evidence>
<dbReference type="InterPro" id="IPR008831">
    <property type="entry name" value="Mediator_Med31"/>
</dbReference>
<organism evidence="9 10">
    <name type="scientific">Symbiodinium pilosum</name>
    <name type="common">Dinoflagellate</name>
    <dbReference type="NCBI Taxonomy" id="2952"/>
    <lineage>
        <taxon>Eukaryota</taxon>
        <taxon>Sar</taxon>
        <taxon>Alveolata</taxon>
        <taxon>Dinophyceae</taxon>
        <taxon>Suessiales</taxon>
        <taxon>Symbiodiniaceae</taxon>
        <taxon>Symbiodinium</taxon>
    </lineage>
</organism>
<gene>
    <name evidence="9" type="primary">med31</name>
    <name evidence="9" type="ORF">SPIL2461_LOCUS16582</name>
</gene>
<name>A0A812VCC7_SYMPI</name>
<evidence type="ECO:0000256" key="4">
    <source>
        <dbReference type="ARBA" id="ARBA00023159"/>
    </source>
</evidence>
<protein>
    <recommendedName>
        <fullName evidence="7">Mediator of RNA polymerase II transcription subunit 31</fullName>
    </recommendedName>
</protein>
<comment type="similarity">
    <text evidence="2 7">Belongs to the Mediator complex subunit 31 family.</text>
</comment>
<feature type="region of interest" description="Disordered" evidence="8">
    <location>
        <begin position="234"/>
        <end position="257"/>
    </location>
</feature>
<dbReference type="GO" id="GO:0016592">
    <property type="term" value="C:mediator complex"/>
    <property type="evidence" value="ECO:0007669"/>
    <property type="project" value="InterPro"/>
</dbReference>
<dbReference type="GO" id="GO:0006355">
    <property type="term" value="P:regulation of DNA-templated transcription"/>
    <property type="evidence" value="ECO:0007669"/>
    <property type="project" value="InterPro"/>
</dbReference>
<dbReference type="Gene3D" id="1.10.10.1340">
    <property type="entry name" value="Mediator of RNA polymerase II, submodule Med31 (Soh1)"/>
    <property type="match status" value="1"/>
</dbReference>
<dbReference type="OrthoDB" id="447950at2759"/>
<dbReference type="InterPro" id="IPR038089">
    <property type="entry name" value="Med31_sf"/>
</dbReference>
<dbReference type="AlphaFoldDB" id="A0A812VCC7"/>
<keyword evidence="4 7" id="KW-0010">Activator</keyword>
<dbReference type="Pfam" id="PF05669">
    <property type="entry name" value="Med31"/>
    <property type="match status" value="1"/>
</dbReference>
<evidence type="ECO:0000313" key="9">
    <source>
        <dbReference type="EMBL" id="CAE7631734.1"/>
    </source>
</evidence>
<keyword evidence="3 7" id="KW-0805">Transcription regulation</keyword>
<dbReference type="Proteomes" id="UP000649617">
    <property type="component" value="Unassembled WGS sequence"/>
</dbReference>
<evidence type="ECO:0000313" key="10">
    <source>
        <dbReference type="Proteomes" id="UP000649617"/>
    </source>
</evidence>
<reference evidence="9" key="1">
    <citation type="submission" date="2021-02" db="EMBL/GenBank/DDBJ databases">
        <authorList>
            <person name="Dougan E. K."/>
            <person name="Rhodes N."/>
            <person name="Thang M."/>
            <person name="Chan C."/>
        </authorList>
    </citation>
    <scope>NUCLEOTIDE SEQUENCE</scope>
</reference>
<evidence type="ECO:0000256" key="2">
    <source>
        <dbReference type="ARBA" id="ARBA00006378"/>
    </source>
</evidence>